<dbReference type="PANTHER" id="PTHR16166">
    <property type="entry name" value="VACUOLAR PROTEIN SORTING-ASSOCIATED PROTEIN VPS13"/>
    <property type="match status" value="1"/>
</dbReference>
<dbReference type="InterPro" id="IPR056748">
    <property type="entry name" value="VPS13-like_C"/>
</dbReference>
<dbReference type="InterPro" id="IPR026847">
    <property type="entry name" value="VPS13"/>
</dbReference>
<name>A0ABM0SFH6_GALVR</name>
<evidence type="ECO:0000256" key="1">
    <source>
        <dbReference type="ARBA" id="ARBA00004502"/>
    </source>
</evidence>
<gene>
    <name evidence="6" type="primary">LOC103609019</name>
</gene>
<organism evidence="5 6">
    <name type="scientific">Galeopterus variegatus</name>
    <name type="common">Malayan flying lemur</name>
    <name type="synonym">Cynocephalus variegatus</name>
    <dbReference type="NCBI Taxonomy" id="482537"/>
    <lineage>
        <taxon>Eukaryota</taxon>
        <taxon>Metazoa</taxon>
        <taxon>Chordata</taxon>
        <taxon>Craniata</taxon>
        <taxon>Vertebrata</taxon>
        <taxon>Euteleostomi</taxon>
        <taxon>Mammalia</taxon>
        <taxon>Eutheria</taxon>
        <taxon>Euarchontoglires</taxon>
        <taxon>Dermoptera</taxon>
        <taxon>Cynocephalidae</taxon>
        <taxon>Galeopterus</taxon>
    </lineage>
</organism>
<evidence type="ECO:0000259" key="3">
    <source>
        <dbReference type="Pfam" id="PF25036"/>
    </source>
</evidence>
<feature type="non-terminal residue" evidence="6">
    <location>
        <position position="1"/>
    </location>
</feature>
<feature type="domain" description="Intermembrane lipid transfer protein VPS13-like C-terminal" evidence="4">
    <location>
        <begin position="1054"/>
        <end position="1169"/>
    </location>
</feature>
<keyword evidence="5" id="KW-1185">Reference proteome</keyword>
<reference evidence="6" key="1">
    <citation type="submission" date="2025-08" db="UniProtKB">
        <authorList>
            <consortium name="RefSeq"/>
        </authorList>
    </citation>
    <scope>IDENTIFICATION</scope>
</reference>
<sequence length="1192" mass="134397">PVNHSAADKIPLTKVGRRLYTVRHRESGVERSIVCQIDAVEGSKKVTIRSPVQIRNHFSVPLSVYEGDTLLGTASPENEFNIPLASYRSLLFLKPEGEDYQMCEGIDFEEIIKNEGALIRKKCTSINPSRKSFLINIVPEKDNLTSLSVYSEDGWDLPYIMHLWPPILLQNLLPYKIAYYVEGIENSVFTLNEGHSAQICTVQLDKAKLHLKLLDYLNYDWKSEYHIKPNQQDITFINFACITEIEKTDLDIAIHMTYNPGQTVVAFHSPYWMVNKTGRMLQYKADGIHRKHPPNYKKPVLFSFQPNHFFNNNKVQLMVTDSDLSDQFSIDTVGSHGAVKCKGLTMEYQVGVTIDLSSFNITRIVTFTPFYMIKNKSKYHISVSEEGSDKWLPLDLEQCIPFWPVDASSKLLVQVERSKDPPKGIHLNKQENCILLRLNNELGGIIAEVNLAEHSAVITFSDYHDGAAPFLLINHTRTDPVQYNQSSLGEIEDSLPPGKAVFYTWANPVGSRTLKWRCGKNYGEVTQKDDLMTAMKLGEKTIYLVSFLEGLQRIILFTEDLRVFKATYENEKAELAEQEITLALQDVGISLVNNYTKQEVAYIGITSSDVVWETKPKKKARWRPMSVKHSEKLEKEFKEYTESSPSEDKVVELDANMPVRLTPSGNNMKIMQPHVIAIRRNYLPALKVEYSTSAHQSSFRIQICRIQIQNQIHGAIFPFVFYPIKPPKSVTMDSAPKPFTDVSIVVRSAGHSQISRIKYFKVLIQEMDLRLDLGFVYALADLIAEAEVTKKMEVDLFHKDIEAFQEEYETVSLVDQSQVSLYEYFHISPIKLHLSVSLSSGREEAKDSQQHGGLIPVHSLNLLLKSIGATLTDVQDVVFKLAFFQLNYQFHTTSELQSEVIRHYSKQGAIQGPEEFVEGMALGLKALVGGAVGGLAGAASKITGAMAKGVAAMTMDEDYQQKRREAMNKQPAGLREGITRGGKGLVSGFVSGITGIVTKPIKGAQKEGAAGFFKGVGKGLVGAVARPTGGIIDMASSTFQGIKRATETSEVESLRPPRFFNEDGVIRPYRLRDGTGNQMLQIMEDGRFAKYKYFTHVMINKTDMLMITRSGILFVTKGTFGQLTCEWQYSFDEFTKEPFIVHGRRLRIEAKERVKSVFHAKEFGKIINFKTPEDARWILAKLEEAREPSPSL</sequence>
<keyword evidence="2" id="KW-0551">Lipid droplet</keyword>
<evidence type="ECO:0000259" key="4">
    <source>
        <dbReference type="Pfam" id="PF25037"/>
    </source>
</evidence>
<dbReference type="Proteomes" id="UP000694923">
    <property type="component" value="Unplaced"/>
</dbReference>
<proteinExistence type="predicted"/>
<dbReference type="Pfam" id="PF25037">
    <property type="entry name" value="VPS13_C"/>
    <property type="match status" value="1"/>
</dbReference>
<dbReference type="PANTHER" id="PTHR16166:SF22">
    <property type="entry name" value="INTERMEMBRANE LIPID TRANSFER PROTEIN VPS13A"/>
    <property type="match status" value="1"/>
</dbReference>
<dbReference type="Pfam" id="PF25036">
    <property type="entry name" value="VPS13_VAB"/>
    <property type="match status" value="1"/>
</dbReference>
<accession>A0ABM0SFH6</accession>
<dbReference type="InterPro" id="IPR009543">
    <property type="entry name" value="VPS13_VAB"/>
</dbReference>
<feature type="domain" description="Vacuolar protein sorting-associated protein 13 VPS13 adaptor binding" evidence="3">
    <location>
        <begin position="7"/>
        <end position="509"/>
    </location>
</feature>
<evidence type="ECO:0000313" key="5">
    <source>
        <dbReference type="Proteomes" id="UP000694923"/>
    </source>
</evidence>
<dbReference type="RefSeq" id="XP_008591617.1">
    <property type="nucleotide sequence ID" value="XM_008593395.1"/>
</dbReference>
<evidence type="ECO:0000256" key="2">
    <source>
        <dbReference type="ARBA" id="ARBA00022677"/>
    </source>
</evidence>
<protein>
    <submittedName>
        <fullName evidence="6">Vacuolar protein sorting-associated protein 13A-like</fullName>
    </submittedName>
</protein>
<comment type="subcellular location">
    <subcellularLocation>
        <location evidence="1">Lipid droplet</location>
    </subcellularLocation>
</comment>
<evidence type="ECO:0000313" key="6">
    <source>
        <dbReference type="RefSeq" id="XP_008591617.1"/>
    </source>
</evidence>
<dbReference type="GeneID" id="103609019"/>